<dbReference type="Proteomes" id="UP000198683">
    <property type="component" value="Unassembled WGS sequence"/>
</dbReference>
<proteinExistence type="predicted"/>
<dbReference type="EMBL" id="FNFB01000014">
    <property type="protein sequence ID" value="SDK98672.1"/>
    <property type="molecule type" value="Genomic_DNA"/>
</dbReference>
<dbReference type="AlphaFoldDB" id="A0A1G9GDJ0"/>
<sequence>MRAFTIMLLSVLVAAGAVLVPTMWFNLRDLRAAETAASEAVAVAKKAAPALLSYNYRTVEADLARAGAYTTGELTRQFKQLATTLVPNAKEQKIVQTVSVAGAGVERADADRVEVLLFVNTGTVKELSGGEGPQQQFTQNRARFVMERQDSRWLVSGMSTLLGTA</sequence>
<evidence type="ECO:0000256" key="2">
    <source>
        <dbReference type="ARBA" id="ARBA00023136"/>
    </source>
</evidence>
<name>A0A1G9GDJ0_9ACTN</name>
<evidence type="ECO:0000313" key="4">
    <source>
        <dbReference type="Proteomes" id="UP000198683"/>
    </source>
</evidence>
<organism evidence="3 4">
    <name type="scientific">Nonomuraea maritima</name>
    <dbReference type="NCBI Taxonomy" id="683260"/>
    <lineage>
        <taxon>Bacteria</taxon>
        <taxon>Bacillati</taxon>
        <taxon>Actinomycetota</taxon>
        <taxon>Actinomycetes</taxon>
        <taxon>Streptosporangiales</taxon>
        <taxon>Streptosporangiaceae</taxon>
        <taxon>Nonomuraea</taxon>
    </lineage>
</organism>
<gene>
    <name evidence="3" type="ORF">SAMN05421874_1142</name>
</gene>
<dbReference type="PANTHER" id="PTHR37042">
    <property type="entry name" value="OUTER MEMBRANE PROTEIN RV1973"/>
    <property type="match status" value="1"/>
</dbReference>
<accession>A0A1G9GDJ0</accession>
<dbReference type="PANTHER" id="PTHR37042:SF4">
    <property type="entry name" value="OUTER MEMBRANE PROTEIN RV1973"/>
    <property type="match status" value="1"/>
</dbReference>
<dbReference type="RefSeq" id="WP_245740405.1">
    <property type="nucleotide sequence ID" value="NZ_FNFB01000014.1"/>
</dbReference>
<evidence type="ECO:0000313" key="3">
    <source>
        <dbReference type="EMBL" id="SDK98672.1"/>
    </source>
</evidence>
<dbReference type="STRING" id="683260.SAMN05421874_1142"/>
<reference evidence="3 4" key="1">
    <citation type="submission" date="2016-10" db="EMBL/GenBank/DDBJ databases">
        <authorList>
            <person name="de Groot N.N."/>
        </authorList>
    </citation>
    <scope>NUCLEOTIDE SEQUENCE [LARGE SCALE GENOMIC DNA]</scope>
    <source>
        <strain evidence="3 4">CGMCC 4.5681</strain>
    </source>
</reference>
<evidence type="ECO:0000256" key="1">
    <source>
        <dbReference type="ARBA" id="ARBA00004370"/>
    </source>
</evidence>
<dbReference type="GO" id="GO:0016020">
    <property type="term" value="C:membrane"/>
    <property type="evidence" value="ECO:0007669"/>
    <property type="project" value="UniProtKB-SubCell"/>
</dbReference>
<keyword evidence="2" id="KW-0472">Membrane</keyword>
<comment type="subcellular location">
    <subcellularLocation>
        <location evidence="1">Membrane</location>
    </subcellularLocation>
</comment>
<protein>
    <submittedName>
        <fullName evidence="3">Mce-associated membrane protein</fullName>
    </submittedName>
</protein>
<keyword evidence="4" id="KW-1185">Reference proteome</keyword>